<reference evidence="2" key="1">
    <citation type="submission" date="2021-02" db="EMBL/GenBank/DDBJ databases">
        <authorList>
            <person name="Nowell W R."/>
        </authorList>
    </citation>
    <scope>NUCLEOTIDE SEQUENCE</scope>
</reference>
<accession>A0A8S2ST43</accession>
<dbReference type="Proteomes" id="UP000677228">
    <property type="component" value="Unassembled WGS sequence"/>
</dbReference>
<comment type="caution">
    <text evidence="2">The sequence shown here is derived from an EMBL/GenBank/DDBJ whole genome shotgun (WGS) entry which is preliminary data.</text>
</comment>
<dbReference type="EMBL" id="CAJOBA010052055">
    <property type="protein sequence ID" value="CAF4250995.1"/>
    <property type="molecule type" value="Genomic_DNA"/>
</dbReference>
<dbReference type="Gene3D" id="2.40.70.10">
    <property type="entry name" value="Acid Proteases"/>
    <property type="match status" value="1"/>
</dbReference>
<dbReference type="InterPro" id="IPR021109">
    <property type="entry name" value="Peptidase_aspartic_dom_sf"/>
</dbReference>
<dbReference type="GO" id="GO:0006508">
    <property type="term" value="P:proteolysis"/>
    <property type="evidence" value="ECO:0007669"/>
    <property type="project" value="InterPro"/>
</dbReference>
<evidence type="ECO:0000313" key="2">
    <source>
        <dbReference type="EMBL" id="CAF4250995.1"/>
    </source>
</evidence>
<sequence>MTDASKVDHLFHGLKSSFIKEVFRHAPTTSEEVLKVAKQEEVLEQLNYPSSLIFLNTRIHGRNVRAMVDTGATTSIITRSTLNTLPHGQIHGHAGNITLGDGKTTLRRYGWVDLMVKINGMKTHVRAMIVDALAANFILGMDWLTYYDVHILPGDQQLKLHHRRWLTIASFDTDTPIDARVDKEYQILPGSECVITLKITMAPAQNLYFQAINGQLQNQRRITLQDGLVTVDNSTLKVQVLNSSKSSVTLQKNVKLGTLSHLSFDTYCSTMTQVTE</sequence>
<dbReference type="InterPro" id="IPR001969">
    <property type="entry name" value="Aspartic_peptidase_AS"/>
</dbReference>
<dbReference type="PROSITE" id="PS00141">
    <property type="entry name" value="ASP_PROTEASE"/>
    <property type="match status" value="1"/>
</dbReference>
<feature type="non-terminal residue" evidence="2">
    <location>
        <position position="1"/>
    </location>
</feature>
<dbReference type="EMBL" id="CAJNOK010030199">
    <property type="protein sequence ID" value="CAF1457107.1"/>
    <property type="molecule type" value="Genomic_DNA"/>
</dbReference>
<proteinExistence type="predicted"/>
<gene>
    <name evidence="1" type="ORF">OVA965_LOCUS35085</name>
    <name evidence="2" type="ORF">TMI583_LOCUS36041</name>
</gene>
<dbReference type="AlphaFoldDB" id="A0A8S2ST43"/>
<evidence type="ECO:0008006" key="4">
    <source>
        <dbReference type="Google" id="ProtNLM"/>
    </source>
</evidence>
<organism evidence="2 3">
    <name type="scientific">Didymodactylos carnosus</name>
    <dbReference type="NCBI Taxonomy" id="1234261"/>
    <lineage>
        <taxon>Eukaryota</taxon>
        <taxon>Metazoa</taxon>
        <taxon>Spiralia</taxon>
        <taxon>Gnathifera</taxon>
        <taxon>Rotifera</taxon>
        <taxon>Eurotatoria</taxon>
        <taxon>Bdelloidea</taxon>
        <taxon>Philodinida</taxon>
        <taxon>Philodinidae</taxon>
        <taxon>Didymodactylos</taxon>
    </lineage>
</organism>
<evidence type="ECO:0000313" key="3">
    <source>
        <dbReference type="Proteomes" id="UP000682733"/>
    </source>
</evidence>
<dbReference type="CDD" id="cd00303">
    <property type="entry name" value="retropepsin_like"/>
    <property type="match status" value="1"/>
</dbReference>
<dbReference type="Proteomes" id="UP000682733">
    <property type="component" value="Unassembled WGS sequence"/>
</dbReference>
<name>A0A8S2ST43_9BILA</name>
<dbReference type="SUPFAM" id="SSF50630">
    <property type="entry name" value="Acid proteases"/>
    <property type="match status" value="1"/>
</dbReference>
<dbReference type="Pfam" id="PF13975">
    <property type="entry name" value="gag-asp_proteas"/>
    <property type="match status" value="1"/>
</dbReference>
<dbReference type="GO" id="GO:0004190">
    <property type="term" value="F:aspartic-type endopeptidase activity"/>
    <property type="evidence" value="ECO:0007669"/>
    <property type="project" value="InterPro"/>
</dbReference>
<protein>
    <recommendedName>
        <fullName evidence="4">Peptidase A2 domain-containing protein</fullName>
    </recommendedName>
</protein>
<evidence type="ECO:0000313" key="1">
    <source>
        <dbReference type="EMBL" id="CAF1457107.1"/>
    </source>
</evidence>